<evidence type="ECO:0000256" key="6">
    <source>
        <dbReference type="ARBA" id="ARBA00022782"/>
    </source>
</evidence>
<organism evidence="15 16">
    <name type="scientific">Pseudolycoriella hygida</name>
    <dbReference type="NCBI Taxonomy" id="35572"/>
    <lineage>
        <taxon>Eukaryota</taxon>
        <taxon>Metazoa</taxon>
        <taxon>Ecdysozoa</taxon>
        <taxon>Arthropoda</taxon>
        <taxon>Hexapoda</taxon>
        <taxon>Insecta</taxon>
        <taxon>Pterygota</taxon>
        <taxon>Neoptera</taxon>
        <taxon>Endopterygota</taxon>
        <taxon>Diptera</taxon>
        <taxon>Nematocera</taxon>
        <taxon>Sciaroidea</taxon>
        <taxon>Sciaridae</taxon>
        <taxon>Pseudolycoriella</taxon>
    </lineage>
</organism>
<evidence type="ECO:0000259" key="14">
    <source>
        <dbReference type="PROSITE" id="PS00028"/>
    </source>
</evidence>
<comment type="subcellular location">
    <subcellularLocation>
        <location evidence="1">Nucleus</location>
    </subcellularLocation>
</comment>
<keyword evidence="2" id="KW-0217">Developmental protein</keyword>
<keyword evidence="6" id="KW-0221">Differentiation</keyword>
<gene>
    <name evidence="15" type="primary">mep-1</name>
    <name evidence="15" type="ORF">Bhyg_08865</name>
</gene>
<feature type="non-terminal residue" evidence="15">
    <location>
        <position position="1327"/>
    </location>
</feature>
<evidence type="ECO:0000256" key="4">
    <source>
        <dbReference type="ARBA" id="ARBA00022737"/>
    </source>
</evidence>
<evidence type="ECO:0000256" key="8">
    <source>
        <dbReference type="ARBA" id="ARBA00023242"/>
    </source>
</evidence>
<evidence type="ECO:0000256" key="12">
    <source>
        <dbReference type="ARBA" id="ARBA00080128"/>
    </source>
</evidence>
<comment type="function">
    <text evidence="9">Has a broad role in development, specifically in the genetic pathway SynMuvB that negatively regulates specification of the vulval cell fate. Required for fem-3 3'-UTR-mediated repression in the regulation of the sperm/oocyte switch. Acts by regulating the translation of fem-3 mRNA, by binding to its 3'-UTR.</text>
</comment>
<dbReference type="Pfam" id="PF15377">
    <property type="entry name" value="DUF4604"/>
    <property type="match status" value="1"/>
</dbReference>
<reference evidence="15" key="1">
    <citation type="submission" date="2022-07" db="EMBL/GenBank/DDBJ databases">
        <authorList>
            <person name="Trinca V."/>
            <person name="Uliana J.V.C."/>
            <person name="Torres T.T."/>
            <person name="Ward R.J."/>
            <person name="Monesi N."/>
        </authorList>
    </citation>
    <scope>NUCLEOTIDE SEQUENCE</scope>
    <source>
        <strain evidence="15">HSMRA1968</strain>
        <tissue evidence="15">Whole embryos</tissue>
    </source>
</reference>
<dbReference type="FunFam" id="3.30.160.60:FF:001612">
    <property type="entry name" value="MEP-1, isoform A"/>
    <property type="match status" value="1"/>
</dbReference>
<evidence type="ECO:0000256" key="3">
    <source>
        <dbReference type="ARBA" id="ARBA00022723"/>
    </source>
</evidence>
<dbReference type="InterPro" id="IPR050688">
    <property type="entry name" value="Zinc_finger/UBP_domain"/>
</dbReference>
<feature type="compositionally biased region" description="Acidic residues" evidence="13">
    <location>
        <begin position="672"/>
        <end position="688"/>
    </location>
</feature>
<dbReference type="EMBL" id="WJQU01000002">
    <property type="protein sequence ID" value="KAJ6643900.1"/>
    <property type="molecule type" value="Genomic_DNA"/>
</dbReference>
<feature type="compositionally biased region" description="Basic and acidic residues" evidence="13">
    <location>
        <begin position="260"/>
        <end position="273"/>
    </location>
</feature>
<feature type="region of interest" description="Disordered" evidence="13">
    <location>
        <begin position="443"/>
        <end position="462"/>
    </location>
</feature>
<evidence type="ECO:0000313" key="16">
    <source>
        <dbReference type="Proteomes" id="UP001151699"/>
    </source>
</evidence>
<feature type="compositionally biased region" description="Acidic residues" evidence="13">
    <location>
        <begin position="393"/>
        <end position="402"/>
    </location>
</feature>
<feature type="compositionally biased region" description="Basic and acidic residues" evidence="13">
    <location>
        <begin position="320"/>
        <end position="332"/>
    </location>
</feature>
<dbReference type="Proteomes" id="UP001151699">
    <property type="component" value="Chromosome B"/>
</dbReference>
<name>A0A9Q0S582_9DIPT</name>
<keyword evidence="7" id="KW-0862">Zinc</keyword>
<dbReference type="PROSITE" id="PS00028">
    <property type="entry name" value="ZINC_FINGER_C2H2_1"/>
    <property type="match status" value="2"/>
</dbReference>
<sequence length="1327" mass="146799">RNQVQFSRPEDPKFLKLIKEQIGYKNEPSVDTKRQKLNQEFDDSSDSDDEQPQIVVTKVGDLSAEQVEAEKQRIESVTKLSGGNFNIILCYQSPLNSISIKCSVYYKEKCLMDRTMIGFCEVVNPMGEVGTNSPDSPSVNMKMNGVNGVYEDEQMEVDDSQNSQESSELSAKQSEASDISSDVRDQHAKPTLEPIPESNTQEECDDESADKSESESGNDGNVKCNSIVSQENGDNVEGKEEDGSTMDTEIRSEENDDGGDEIRIEGKIVHENVDEAMEQDEVEDDEDALIDEKNPLEESDEMDKTTEVTNGDGSVDDDVEHVPIADEVHAISDSDEEEQPAKENSIPSQMEVDGKSNGHNKIDDDKPVSIPSDSEEEQGKGEKNGIGTSEQNSDNEDCVVIEDDNKKDEEADTGPRRSSRARKSVLNVRDFASFEEVDEICKDPLSQNVAKKPKLSAAPPAPLGITIQDARSLAPDPLSTSSTGGASFQQQFIQAQANSANKKEPTLVIIDTNQIMARGSAQQAAAAAMQSLQSQNFSVHPVGVPAQGVYPTNSRASITPIVQKSPPKPTTAPLLLPALTDDMFVLEAPSFIVPYIYEKPPSDNLKDIVEKVGKQLAEQRKKEEEAEKREAKENATEKDKETNAATPTEAVPAKPAEVKKKKKKPVQTTGDESWDELESESSDEELSDDDTTILIKAVDEDLESIKTHIITPDAVKEVTPLPPGAKRDNYFDSPLGKFFMDIGVNLVQEHVQTDLLRQQKRKLTRGGETAPPSVQTAINSLKKNLELSKEKNDIFKFETKRCEFCNFKSESALAMAHHYETPHILNQHMYRCNFCTFETRPPYDILFHMEAVHNIKARLEKAITYHQCPNCPFEDNGKSKLARHSVNCLKKFNPEENLNPPLDWEPPAKIPRIKPKHGLVGTATAYQAMAAQAQRAASGAAMQRQNAVNAALMRGRGRPQTITKPTPTGTILRTNQQPIRPQIGGMVLPNNFQLGTAGQFIQVAGTALAMVPNAHSAYTNQPPGPKSSKTQQPSISITPLPRQPSNAASSFALQTVASQVAKPTGAPSGMKPGQSSAGGKATFVICEICDGYIKDLDQLRNHMQWMHKVKIHPKMIYNRPPLNCQKCQFRFFTDQGLERHLLGSHGLVTSSMQEAANKGKDAGRCPMYQWKLLNHVSRDHNMTLKPAHLSYKCTVCTATFGMYKQFENHVYSAHSTVAKKAMDNKKAPGPGSSKSNDSLLKPLKINDEITIIPQPASRHSQKNMDIESHIKDFRFHNPTICSTMGLLHCAQHNSQIGRRMNKKHGKLNFYNNFVHESQFLQTFITLI</sequence>
<feature type="domain" description="C2H2-type" evidence="14">
    <location>
        <begin position="1124"/>
        <end position="1145"/>
    </location>
</feature>
<feature type="compositionally biased region" description="Basic and acidic residues" evidence="13">
    <location>
        <begin position="403"/>
        <end position="415"/>
    </location>
</feature>
<feature type="compositionally biased region" description="Basic and acidic residues" evidence="13">
    <location>
        <begin position="236"/>
        <end position="253"/>
    </location>
</feature>
<accession>A0A9Q0S582</accession>
<dbReference type="OrthoDB" id="6110130at2759"/>
<comment type="caution">
    <text evidence="15">The sequence shown here is derived from an EMBL/GenBank/DDBJ whole genome shotgun (WGS) entry which is preliminary data.</text>
</comment>
<keyword evidence="3" id="KW-0479">Metal-binding</keyword>
<dbReference type="GO" id="GO:0005634">
    <property type="term" value="C:nucleus"/>
    <property type="evidence" value="ECO:0007669"/>
    <property type="project" value="UniProtKB-SubCell"/>
</dbReference>
<dbReference type="GO" id="GO:0045944">
    <property type="term" value="P:positive regulation of transcription by RNA polymerase II"/>
    <property type="evidence" value="ECO:0007669"/>
    <property type="project" value="TreeGrafter"/>
</dbReference>
<evidence type="ECO:0000256" key="9">
    <source>
        <dbReference type="ARBA" id="ARBA00060356"/>
    </source>
</evidence>
<evidence type="ECO:0000256" key="5">
    <source>
        <dbReference type="ARBA" id="ARBA00022771"/>
    </source>
</evidence>
<proteinExistence type="predicted"/>
<dbReference type="Gene3D" id="3.30.160.60">
    <property type="entry name" value="Classic Zinc Finger"/>
    <property type="match status" value="1"/>
</dbReference>
<keyword evidence="5" id="KW-0863">Zinc-finger</keyword>
<feature type="region of interest" description="Disordered" evidence="13">
    <location>
        <begin position="155"/>
        <end position="426"/>
    </location>
</feature>
<dbReference type="GO" id="GO:0008270">
    <property type="term" value="F:zinc ion binding"/>
    <property type="evidence" value="ECO:0007669"/>
    <property type="project" value="UniProtKB-KW"/>
</dbReference>
<dbReference type="InterPro" id="IPR013087">
    <property type="entry name" value="Znf_C2H2_type"/>
</dbReference>
<feature type="compositionally biased region" description="Acidic residues" evidence="13">
    <location>
        <begin position="274"/>
        <end position="289"/>
    </location>
</feature>
<feature type="compositionally biased region" description="Basic and acidic residues" evidence="13">
    <location>
        <begin position="181"/>
        <end position="190"/>
    </location>
</feature>
<evidence type="ECO:0000256" key="10">
    <source>
        <dbReference type="ARBA" id="ARBA00061755"/>
    </source>
</evidence>
<feature type="domain" description="C2H2-type" evidence="14">
    <location>
        <begin position="1193"/>
        <end position="1214"/>
    </location>
</feature>
<keyword evidence="16" id="KW-1185">Reference proteome</keyword>
<feature type="compositionally biased region" description="Polar residues" evidence="13">
    <location>
        <begin position="217"/>
        <end position="233"/>
    </location>
</feature>
<evidence type="ECO:0000313" key="15">
    <source>
        <dbReference type="EMBL" id="KAJ6643900.1"/>
    </source>
</evidence>
<keyword evidence="4" id="KW-0677">Repeat</keyword>
<evidence type="ECO:0000256" key="7">
    <source>
        <dbReference type="ARBA" id="ARBA00022833"/>
    </source>
</evidence>
<dbReference type="PANTHER" id="PTHR24403:SF106">
    <property type="entry name" value="PR_SET DOMAIN 13"/>
    <property type="match status" value="1"/>
</dbReference>
<feature type="compositionally biased region" description="Basic and acidic residues" evidence="13">
    <location>
        <begin position="290"/>
        <end position="306"/>
    </location>
</feature>
<feature type="region of interest" description="Disordered" evidence="13">
    <location>
        <begin position="26"/>
        <end position="52"/>
    </location>
</feature>
<evidence type="ECO:0000256" key="2">
    <source>
        <dbReference type="ARBA" id="ARBA00022473"/>
    </source>
</evidence>
<feature type="compositionally biased region" description="Acidic residues" evidence="13">
    <location>
        <begin position="40"/>
        <end position="51"/>
    </location>
</feature>
<dbReference type="GO" id="GO:0030154">
    <property type="term" value="P:cell differentiation"/>
    <property type="evidence" value="ECO:0007669"/>
    <property type="project" value="UniProtKB-KW"/>
</dbReference>
<evidence type="ECO:0000256" key="13">
    <source>
        <dbReference type="SAM" id="MobiDB-lite"/>
    </source>
</evidence>
<feature type="region of interest" description="Disordered" evidence="13">
    <location>
        <begin position="620"/>
        <end position="688"/>
    </location>
</feature>
<feature type="compositionally biased region" description="Polar residues" evidence="13">
    <location>
        <begin position="160"/>
        <end position="180"/>
    </location>
</feature>
<dbReference type="InterPro" id="IPR027911">
    <property type="entry name" value="DUF4604"/>
</dbReference>
<dbReference type="PANTHER" id="PTHR24403">
    <property type="entry name" value="ZINC FINGER PROTEIN"/>
    <property type="match status" value="1"/>
</dbReference>
<comment type="subunit">
    <text evidence="10">Interacts with hda-1, let-418, lin-1, mog-1, mog-4, mog-5, mog-6, pie-1 and unc-98.</text>
</comment>
<keyword evidence="8" id="KW-0539">Nucleus</keyword>
<feature type="compositionally biased region" description="Basic and acidic residues" evidence="13">
    <location>
        <begin position="28"/>
        <end position="39"/>
    </location>
</feature>
<feature type="compositionally biased region" description="Basic and acidic residues" evidence="13">
    <location>
        <begin position="620"/>
        <end position="642"/>
    </location>
</feature>
<evidence type="ECO:0000256" key="11">
    <source>
        <dbReference type="ARBA" id="ARBA00071730"/>
    </source>
</evidence>
<feature type="compositionally biased region" description="Basic and acidic residues" evidence="13">
    <location>
        <begin position="352"/>
        <end position="367"/>
    </location>
</feature>
<evidence type="ECO:0000256" key="1">
    <source>
        <dbReference type="ARBA" id="ARBA00004123"/>
    </source>
</evidence>
<feature type="non-terminal residue" evidence="15">
    <location>
        <position position="1"/>
    </location>
</feature>
<dbReference type="SMART" id="SM00355">
    <property type="entry name" value="ZnF_C2H2"/>
    <property type="match status" value="6"/>
</dbReference>
<protein>
    <recommendedName>
        <fullName evidence="11">MOG interacting and ectopic P-granules protein 1</fullName>
    </recommendedName>
    <alternativeName>
        <fullName evidence="12">Nuclear zinc finger protein</fullName>
    </alternativeName>
</protein>
<feature type="region of interest" description="Disordered" evidence="13">
    <location>
        <begin position="1016"/>
        <end position="1047"/>
    </location>
</feature>